<name>A0ABW7FZI0_9BURK</name>
<proteinExistence type="inferred from homology"/>
<protein>
    <submittedName>
        <fullName evidence="3">NAD-dependent epimerase/dehydratase family protein</fullName>
    </submittedName>
</protein>
<comment type="caution">
    <text evidence="3">The sequence shown here is derived from an EMBL/GenBank/DDBJ whole genome shotgun (WGS) entry which is preliminary data.</text>
</comment>
<feature type="domain" description="NAD-dependent epimerase/dehydratase" evidence="2">
    <location>
        <begin position="6"/>
        <end position="241"/>
    </location>
</feature>
<dbReference type="EMBL" id="JBIGHZ010000006">
    <property type="protein sequence ID" value="MFG6449699.1"/>
    <property type="molecule type" value="Genomic_DNA"/>
</dbReference>
<dbReference type="Pfam" id="PF01370">
    <property type="entry name" value="Epimerase"/>
    <property type="match status" value="1"/>
</dbReference>
<evidence type="ECO:0000313" key="4">
    <source>
        <dbReference type="Proteomes" id="UP001606099"/>
    </source>
</evidence>
<evidence type="ECO:0000313" key="3">
    <source>
        <dbReference type="EMBL" id="MFG6449699.1"/>
    </source>
</evidence>
<gene>
    <name evidence="3" type="ORF">ACG0Z6_15855</name>
</gene>
<dbReference type="InterPro" id="IPR036291">
    <property type="entry name" value="NAD(P)-bd_dom_sf"/>
</dbReference>
<evidence type="ECO:0000256" key="1">
    <source>
        <dbReference type="ARBA" id="ARBA00007637"/>
    </source>
</evidence>
<dbReference type="PANTHER" id="PTHR42687">
    <property type="entry name" value="L-THREONINE 3-DEHYDROGENASE"/>
    <property type="match status" value="1"/>
</dbReference>
<reference evidence="3 4" key="1">
    <citation type="submission" date="2024-08" db="EMBL/GenBank/DDBJ databases">
        <authorList>
            <person name="Lu H."/>
        </authorList>
    </citation>
    <scope>NUCLEOTIDE SEQUENCE [LARGE SCALE GENOMIC DNA]</scope>
    <source>
        <strain evidence="3 4">BYS180W</strain>
    </source>
</reference>
<dbReference type="PANTHER" id="PTHR42687:SF1">
    <property type="entry name" value="L-THREONINE 3-DEHYDROGENASE, MITOCHONDRIAL"/>
    <property type="match status" value="1"/>
</dbReference>
<dbReference type="InterPro" id="IPR001509">
    <property type="entry name" value="Epimerase_deHydtase"/>
</dbReference>
<dbReference type="RefSeq" id="WP_394463175.1">
    <property type="nucleotide sequence ID" value="NZ_JBIGHZ010000006.1"/>
</dbReference>
<accession>A0ABW7FZI0</accession>
<dbReference type="InterPro" id="IPR051225">
    <property type="entry name" value="NAD(P)_epim/dehydratase"/>
</dbReference>
<sequence>MSSPKILIIGANGQIGTELATELARLHGDHNVITSDLAPEGRVPQLRHESLDVTDAAALTACVERHGVTQIYLLAAALSATGEKHPMWAWDLNMKGLLHVLELARTHKLERVFWPSSIAAFGPTTPKHHTPQDTVMDPSTIYGISKQAGERWCAWYHAKHGVDVRSLRYPGLISWKTPPGGGTTDYAVDIFYGAIKEGRYSCFLEQDQGLPMMYMPDAIRATVELMHAPAQHIAERGSYNLAGCSFTPAEIAAEIRKHIPEFEISYAPDFRQSIAASWPQSIDDSVAARDWGWKPQYDLSAMVQDMLQNLRPLLKT</sequence>
<dbReference type="SUPFAM" id="SSF51735">
    <property type="entry name" value="NAD(P)-binding Rossmann-fold domains"/>
    <property type="match status" value="1"/>
</dbReference>
<dbReference type="Proteomes" id="UP001606099">
    <property type="component" value="Unassembled WGS sequence"/>
</dbReference>
<organism evidence="3 4">
    <name type="scientific">Roseateles rivi</name>
    <dbReference type="NCBI Taxonomy" id="3299028"/>
    <lineage>
        <taxon>Bacteria</taxon>
        <taxon>Pseudomonadati</taxon>
        <taxon>Pseudomonadota</taxon>
        <taxon>Betaproteobacteria</taxon>
        <taxon>Burkholderiales</taxon>
        <taxon>Sphaerotilaceae</taxon>
        <taxon>Roseateles</taxon>
    </lineage>
</organism>
<evidence type="ECO:0000259" key="2">
    <source>
        <dbReference type="Pfam" id="PF01370"/>
    </source>
</evidence>
<keyword evidence="4" id="KW-1185">Reference proteome</keyword>
<comment type="similarity">
    <text evidence="1">Belongs to the NAD(P)-dependent epimerase/dehydratase family.</text>
</comment>
<dbReference type="Gene3D" id="3.40.50.720">
    <property type="entry name" value="NAD(P)-binding Rossmann-like Domain"/>
    <property type="match status" value="1"/>
</dbReference>